<accession>A0A0V1AE01</accession>
<dbReference type="OrthoDB" id="10381595at2759"/>
<protein>
    <submittedName>
        <fullName evidence="1">Uncharacterized protein</fullName>
    </submittedName>
</protein>
<evidence type="ECO:0000313" key="1">
    <source>
        <dbReference type="EMBL" id="KRY22483.1"/>
    </source>
</evidence>
<organism evidence="1 2">
    <name type="scientific">Trichinella patagoniensis</name>
    <dbReference type="NCBI Taxonomy" id="990121"/>
    <lineage>
        <taxon>Eukaryota</taxon>
        <taxon>Metazoa</taxon>
        <taxon>Ecdysozoa</taxon>
        <taxon>Nematoda</taxon>
        <taxon>Enoplea</taxon>
        <taxon>Dorylaimia</taxon>
        <taxon>Trichinellida</taxon>
        <taxon>Trichinellidae</taxon>
        <taxon>Trichinella</taxon>
    </lineage>
</organism>
<dbReference type="AlphaFoldDB" id="A0A0V1AE01"/>
<comment type="caution">
    <text evidence="1">The sequence shown here is derived from an EMBL/GenBank/DDBJ whole genome shotgun (WGS) entry which is preliminary data.</text>
</comment>
<sequence length="90" mass="10674">MKTFNVFQERRTNNQLVRCKFCYWYLMGCSVYQLSIHEVNWQPYIKLKCWSKISKSVNTVKCLFLPFASQLLRISQTNCTTLAVFSGYIN</sequence>
<reference evidence="1 2" key="1">
    <citation type="submission" date="2015-01" db="EMBL/GenBank/DDBJ databases">
        <title>Evolution of Trichinella species and genotypes.</title>
        <authorList>
            <person name="Korhonen P.K."/>
            <person name="Edoardo P."/>
            <person name="Giuseppe L.R."/>
            <person name="Gasser R.B."/>
        </authorList>
    </citation>
    <scope>NUCLEOTIDE SEQUENCE [LARGE SCALE GENOMIC DNA]</scope>
    <source>
        <strain evidence="1">ISS2496</strain>
    </source>
</reference>
<dbReference type="EMBL" id="JYDQ01000009">
    <property type="protein sequence ID" value="KRY22483.1"/>
    <property type="molecule type" value="Genomic_DNA"/>
</dbReference>
<name>A0A0V1AE01_9BILA</name>
<evidence type="ECO:0000313" key="2">
    <source>
        <dbReference type="Proteomes" id="UP000054783"/>
    </source>
</evidence>
<gene>
    <name evidence="1" type="ORF">T12_5786</name>
</gene>
<dbReference type="Proteomes" id="UP000054783">
    <property type="component" value="Unassembled WGS sequence"/>
</dbReference>
<keyword evidence="2" id="KW-1185">Reference proteome</keyword>
<proteinExistence type="predicted"/>